<reference evidence="3 4" key="1">
    <citation type="submission" date="2019-02" db="EMBL/GenBank/DDBJ databases">
        <title>Deep-cultivation of Planctomycetes and their phenomic and genomic characterization uncovers novel biology.</title>
        <authorList>
            <person name="Wiegand S."/>
            <person name="Jogler M."/>
            <person name="Boedeker C."/>
            <person name="Pinto D."/>
            <person name="Vollmers J."/>
            <person name="Rivas-Marin E."/>
            <person name="Kohn T."/>
            <person name="Peeters S.H."/>
            <person name="Heuer A."/>
            <person name="Rast P."/>
            <person name="Oberbeckmann S."/>
            <person name="Bunk B."/>
            <person name="Jeske O."/>
            <person name="Meyerdierks A."/>
            <person name="Storesund J.E."/>
            <person name="Kallscheuer N."/>
            <person name="Luecker S."/>
            <person name="Lage O.M."/>
            <person name="Pohl T."/>
            <person name="Merkel B.J."/>
            <person name="Hornburger P."/>
            <person name="Mueller R.-W."/>
            <person name="Bruemmer F."/>
            <person name="Labrenz M."/>
            <person name="Spormann A.M."/>
            <person name="Op Den Camp H."/>
            <person name="Overmann J."/>
            <person name="Amann R."/>
            <person name="Jetten M.S.M."/>
            <person name="Mascher T."/>
            <person name="Medema M.H."/>
            <person name="Devos D.P."/>
            <person name="Kaster A.-K."/>
            <person name="Ovreas L."/>
            <person name="Rohde M."/>
            <person name="Galperin M.Y."/>
            <person name="Jogler C."/>
        </authorList>
    </citation>
    <scope>NUCLEOTIDE SEQUENCE [LARGE SCALE GENOMIC DNA]</scope>
    <source>
        <strain evidence="3 4">Pan14r</strain>
    </source>
</reference>
<gene>
    <name evidence="3" type="ORF">Pan14r_29360</name>
</gene>
<keyword evidence="1" id="KW-0732">Signal</keyword>
<comment type="caution">
    <text evidence="3">The sequence shown here is derived from an EMBL/GenBank/DDBJ whole genome shotgun (WGS) entry which is preliminary data.</text>
</comment>
<accession>A0A5C5Y6N9</accession>
<sequence precursor="true">MIDLIRPYWHVTADGRTRMLTYVLSLLFCCGANAWCQTPTPISDRPDETRHASWERSGVTKTMDANLSIRTWHDLDLTFQDGVAVIQTTGNDPYFWLSLPSRPELQTDWMLGLEYFCPDGIASVQAHLGLPARAVGMIDLEPFAKAEGWMPYAVNLDQLQRENTNSTDTSAIRIDLGTRADRHIRIRRLQTRPMSNRELAIRRKSDRQKKAQQALAASIRRYHQRSWPAHIDRISAEPDAIRVEGSFAMDIADQRIFLIRRNLHSVTALPASQNELANRWIVQKSEDGLSFTCRIPNEIADRAAQWGDRFQLVRQHEPTESFTLMSAAHWFATDLSEASAPAQQEHQVRKGLTCLTTRFPMTMLDELGLQHGSININMNSLVRRVGNGDDASYRLDEAGFRRLDATVSYLSKAKIQLAGILLIPNSPTAPLVHPDADPAGTYAMPNLIDEANAQAYRAVVIELGKRYGSNSDAGTIDHWIIHNEVDYGWQWTNMGPQPMDIFMDHYVRSMRIVDSAVRDFNINARVFISLTHRWNAQDCQENKTYAPKAMLQWLQKHGQTEGDFPWGVAYHPYPQSLWESDTWNDDLPTDSFDTPLITIKNLSVLDRFLSQPECLDSSGRVRPVICSEQGFHAPESDDASLQGQSAALVYTWKQLSKLRSIIAFDYHRPIDHPNEGGLRLGLRGLGSKRHPLGPEKPAWSTYQALGTPAELQLRQTFQHLWQPSSPDH</sequence>
<feature type="domain" description="DUF5722" evidence="2">
    <location>
        <begin position="344"/>
        <end position="717"/>
    </location>
</feature>
<organism evidence="3 4">
    <name type="scientific">Crateriforma conspicua</name>
    <dbReference type="NCBI Taxonomy" id="2527996"/>
    <lineage>
        <taxon>Bacteria</taxon>
        <taxon>Pseudomonadati</taxon>
        <taxon>Planctomycetota</taxon>
        <taxon>Planctomycetia</taxon>
        <taxon>Planctomycetales</taxon>
        <taxon>Planctomycetaceae</taxon>
        <taxon>Crateriforma</taxon>
    </lineage>
</organism>
<evidence type="ECO:0000313" key="4">
    <source>
        <dbReference type="Proteomes" id="UP000317238"/>
    </source>
</evidence>
<dbReference type="Pfam" id="PF18989">
    <property type="entry name" value="DUF5722"/>
    <property type="match status" value="1"/>
</dbReference>
<dbReference type="OrthoDB" id="175224at2"/>
<name>A0A5C5Y6N9_9PLAN</name>
<dbReference type="Gene3D" id="3.20.20.80">
    <property type="entry name" value="Glycosidases"/>
    <property type="match status" value="1"/>
</dbReference>
<dbReference type="InterPro" id="IPR043780">
    <property type="entry name" value="DUF5722"/>
</dbReference>
<dbReference type="AlphaFoldDB" id="A0A5C5Y6N9"/>
<feature type="signal peptide" evidence="1">
    <location>
        <begin position="1"/>
        <end position="34"/>
    </location>
</feature>
<evidence type="ECO:0000259" key="2">
    <source>
        <dbReference type="Pfam" id="PF18989"/>
    </source>
</evidence>
<feature type="chain" id="PRO_5023094968" description="DUF5722 domain-containing protein" evidence="1">
    <location>
        <begin position="35"/>
        <end position="728"/>
    </location>
</feature>
<dbReference type="InterPro" id="IPR017853">
    <property type="entry name" value="GH"/>
</dbReference>
<evidence type="ECO:0000313" key="3">
    <source>
        <dbReference type="EMBL" id="TWT70629.1"/>
    </source>
</evidence>
<keyword evidence="4" id="KW-1185">Reference proteome</keyword>
<dbReference type="EMBL" id="SJPL01000001">
    <property type="protein sequence ID" value="TWT70629.1"/>
    <property type="molecule type" value="Genomic_DNA"/>
</dbReference>
<protein>
    <recommendedName>
        <fullName evidence="2">DUF5722 domain-containing protein</fullName>
    </recommendedName>
</protein>
<dbReference type="SUPFAM" id="SSF51445">
    <property type="entry name" value="(Trans)glycosidases"/>
    <property type="match status" value="1"/>
</dbReference>
<proteinExistence type="predicted"/>
<evidence type="ECO:0000256" key="1">
    <source>
        <dbReference type="SAM" id="SignalP"/>
    </source>
</evidence>
<dbReference type="Proteomes" id="UP000317238">
    <property type="component" value="Unassembled WGS sequence"/>
</dbReference>